<feature type="domain" description="Zn(2)-C6 fungal-type" evidence="5">
    <location>
        <begin position="58"/>
        <end position="87"/>
    </location>
</feature>
<dbReference type="GO" id="GO:0006351">
    <property type="term" value="P:DNA-templated transcription"/>
    <property type="evidence" value="ECO:0007669"/>
    <property type="project" value="InterPro"/>
</dbReference>
<feature type="region of interest" description="Disordered" evidence="4">
    <location>
        <begin position="215"/>
        <end position="241"/>
    </location>
</feature>
<dbReference type="InterPro" id="IPR007219">
    <property type="entry name" value="XnlR_reg_dom"/>
</dbReference>
<dbReference type="SMART" id="SM00906">
    <property type="entry name" value="Fungal_trans"/>
    <property type="match status" value="1"/>
</dbReference>
<dbReference type="GO" id="GO:0005634">
    <property type="term" value="C:nucleus"/>
    <property type="evidence" value="ECO:0007669"/>
    <property type="project" value="UniProtKB-SubCell"/>
</dbReference>
<dbReference type="GO" id="GO:0000981">
    <property type="term" value="F:DNA-binding transcription factor activity, RNA polymerase II-specific"/>
    <property type="evidence" value="ECO:0007669"/>
    <property type="project" value="InterPro"/>
</dbReference>
<dbReference type="Proteomes" id="UP001251528">
    <property type="component" value="Unassembled WGS sequence"/>
</dbReference>
<feature type="region of interest" description="Disordered" evidence="4">
    <location>
        <begin position="136"/>
        <end position="171"/>
    </location>
</feature>
<dbReference type="CDD" id="cd00067">
    <property type="entry name" value="GAL4"/>
    <property type="match status" value="1"/>
</dbReference>
<keyword evidence="7" id="KW-1185">Reference proteome</keyword>
<dbReference type="Gene3D" id="4.10.240.10">
    <property type="entry name" value="Zn(2)-C6 fungal-type DNA-binding domain"/>
    <property type="match status" value="1"/>
</dbReference>
<evidence type="ECO:0000256" key="1">
    <source>
        <dbReference type="ARBA" id="ARBA00004123"/>
    </source>
</evidence>
<protein>
    <recommendedName>
        <fullName evidence="5">Zn(2)-C6 fungal-type domain-containing protein</fullName>
    </recommendedName>
</protein>
<reference evidence="6" key="1">
    <citation type="submission" date="2023-06" db="EMBL/GenBank/DDBJ databases">
        <title>Conoideocrella luteorostrata (Hypocreales: Clavicipitaceae), a potential biocontrol fungus for elongate hemlock scale in United States Christmas tree production areas.</title>
        <authorList>
            <person name="Barrett H."/>
            <person name="Lovett B."/>
            <person name="Macias A.M."/>
            <person name="Stajich J.E."/>
            <person name="Kasson M.T."/>
        </authorList>
    </citation>
    <scope>NUCLEOTIDE SEQUENCE</scope>
    <source>
        <strain evidence="6">ARSEF 14590</strain>
    </source>
</reference>
<dbReference type="PANTHER" id="PTHR31001:SF50">
    <property type="entry name" value="ZN(II)2CYS6 TRANSCRIPTION FACTOR (EUROFUNG)"/>
    <property type="match status" value="1"/>
</dbReference>
<evidence type="ECO:0000256" key="4">
    <source>
        <dbReference type="SAM" id="MobiDB-lite"/>
    </source>
</evidence>
<evidence type="ECO:0000256" key="2">
    <source>
        <dbReference type="ARBA" id="ARBA00022723"/>
    </source>
</evidence>
<dbReference type="Pfam" id="PF04082">
    <property type="entry name" value="Fungal_trans"/>
    <property type="match status" value="1"/>
</dbReference>
<dbReference type="InterPro" id="IPR001138">
    <property type="entry name" value="Zn2Cys6_DnaBD"/>
</dbReference>
<dbReference type="GO" id="GO:0003677">
    <property type="term" value="F:DNA binding"/>
    <property type="evidence" value="ECO:0007669"/>
    <property type="project" value="InterPro"/>
</dbReference>
<dbReference type="EMBL" id="JASWJB010000117">
    <property type="protein sequence ID" value="KAK2596220.1"/>
    <property type="molecule type" value="Genomic_DNA"/>
</dbReference>
<feature type="region of interest" description="Disordered" evidence="4">
    <location>
        <begin position="1"/>
        <end position="57"/>
    </location>
</feature>
<feature type="compositionally biased region" description="Low complexity" evidence="4">
    <location>
        <begin position="773"/>
        <end position="783"/>
    </location>
</feature>
<dbReference type="InterPro" id="IPR036864">
    <property type="entry name" value="Zn2-C6_fun-type_DNA-bd_sf"/>
</dbReference>
<dbReference type="AlphaFoldDB" id="A0AAJ0CNQ6"/>
<evidence type="ECO:0000259" key="5">
    <source>
        <dbReference type="PROSITE" id="PS50048"/>
    </source>
</evidence>
<dbReference type="CDD" id="cd12148">
    <property type="entry name" value="fungal_TF_MHR"/>
    <property type="match status" value="1"/>
</dbReference>
<comment type="caution">
    <text evidence="6">The sequence shown here is derived from an EMBL/GenBank/DDBJ whole genome shotgun (WGS) entry which is preliminary data.</text>
</comment>
<gene>
    <name evidence="6" type="ORF">QQS21_006368</name>
</gene>
<proteinExistence type="predicted"/>
<comment type="subcellular location">
    <subcellularLocation>
        <location evidence="1">Nucleus</location>
    </subcellularLocation>
</comment>
<dbReference type="GO" id="GO:0008270">
    <property type="term" value="F:zinc ion binding"/>
    <property type="evidence" value="ECO:0007669"/>
    <property type="project" value="InterPro"/>
</dbReference>
<keyword evidence="2" id="KW-0479">Metal-binding</keyword>
<accession>A0AAJ0CNQ6</accession>
<dbReference type="SUPFAM" id="SSF57701">
    <property type="entry name" value="Zn2/Cys6 DNA-binding domain"/>
    <property type="match status" value="1"/>
</dbReference>
<feature type="compositionally biased region" description="Acidic residues" evidence="4">
    <location>
        <begin position="215"/>
        <end position="224"/>
    </location>
</feature>
<dbReference type="InterPro" id="IPR050613">
    <property type="entry name" value="Sec_Metabolite_Reg"/>
</dbReference>
<keyword evidence="3" id="KW-0539">Nucleus</keyword>
<evidence type="ECO:0000256" key="3">
    <source>
        <dbReference type="ARBA" id="ARBA00023242"/>
    </source>
</evidence>
<evidence type="ECO:0000313" key="6">
    <source>
        <dbReference type="EMBL" id="KAK2596220.1"/>
    </source>
</evidence>
<organism evidence="6 7">
    <name type="scientific">Conoideocrella luteorostrata</name>
    <dbReference type="NCBI Taxonomy" id="1105319"/>
    <lineage>
        <taxon>Eukaryota</taxon>
        <taxon>Fungi</taxon>
        <taxon>Dikarya</taxon>
        <taxon>Ascomycota</taxon>
        <taxon>Pezizomycotina</taxon>
        <taxon>Sordariomycetes</taxon>
        <taxon>Hypocreomycetidae</taxon>
        <taxon>Hypocreales</taxon>
        <taxon>Clavicipitaceae</taxon>
        <taxon>Conoideocrella</taxon>
    </lineage>
</organism>
<dbReference type="SMART" id="SM00066">
    <property type="entry name" value="GAL4"/>
    <property type="match status" value="1"/>
</dbReference>
<dbReference type="PROSITE" id="PS50048">
    <property type="entry name" value="ZN2_CY6_FUNGAL_2"/>
    <property type="match status" value="1"/>
</dbReference>
<name>A0AAJ0CNQ6_9HYPO</name>
<dbReference type="PROSITE" id="PS00463">
    <property type="entry name" value="ZN2_CY6_FUNGAL_1"/>
    <property type="match status" value="1"/>
</dbReference>
<dbReference type="PANTHER" id="PTHR31001">
    <property type="entry name" value="UNCHARACTERIZED TRANSCRIPTIONAL REGULATORY PROTEIN"/>
    <property type="match status" value="1"/>
</dbReference>
<dbReference type="Pfam" id="PF00172">
    <property type="entry name" value="Zn_clus"/>
    <property type="match status" value="1"/>
</dbReference>
<sequence>MSSAAATPASWAQGEGGSASSSAPSPEKHAKVYDAPASLPAPSARDPGTPPPSRKLRSCVTCRKRKVKCDKTSPCSNCRRAEIPCVVPSLDKRPRWARRLRQTATHPEADGEGADQVFNRLKNLEGLVKQLSGQLEQTNAARGASSELKDCRDDSEGAEAGSSPLTTAVSNTQNQYGRMVIGDAGRSRYIDSGFWSRINDELNNLKIDTEALAGDDFDSSEDEDLLSKGTPSSTQELGRDPVERNGFMFPHNLPRHQVDLATFHPLPSQLPYILNIFHERINSMSQVVHMPTLNNMIRDLPTGDFSALSLNNQALLFAMYYASIASMEEQDVIVSFGSPKCDLTQKYRQGFEHALARTDFLNSPDIVLVQALAIFLLLARRHDSPRYVWMMTGLLIRMGLALGLHRDGDHFPHFTPFEVEERRRLWWGLVVMDLRSSEDQGMDLTIIDGSFDTKLPLNINDEDIHPHTKDTPKERDGITDMTVPRTWYSQCIGMRQIYSMLTSRGEHQSLEKQKHLLDELASSVERNYLQYSDPTENIRYWMFVAVTRLVVSKMTLFIYLPELFSSPTQHLSDEIRAKLLIAAIEVAEFNHTLNSSEACRPWRWIFQTYTHWHSIVYLLLTAAQQPWSPAVERGWIALQSKWLIPPQPNKNMDQSTWLPLRKLMAKARRHREAELRRLRRDPEAVHRLEAVDRKLPQPISSGPFHGEIEQVAEIFRQNWRQVIDLGNENANLSARSDERAKNISGFGPPLNTPASSVLLPQDQFESVAVPKASSISSSEHSTSGAAGMNSGAAQSFSAPQFGKVASLDVGGLVNTSMGPDLSSWQWSDSQMANFTTDFDMGGLDFDIGLDGDMDWNKWLQNVQE</sequence>
<feature type="region of interest" description="Disordered" evidence="4">
    <location>
        <begin position="770"/>
        <end position="792"/>
    </location>
</feature>
<evidence type="ECO:0000313" key="7">
    <source>
        <dbReference type="Proteomes" id="UP001251528"/>
    </source>
</evidence>